<keyword evidence="1" id="KW-0472">Membrane</keyword>
<accession>A0A1I7U5F6</accession>
<feature type="transmembrane region" description="Helical" evidence="1">
    <location>
        <begin position="31"/>
        <end position="52"/>
    </location>
</feature>
<evidence type="ECO:0000313" key="2">
    <source>
        <dbReference type="Proteomes" id="UP000095282"/>
    </source>
</evidence>
<sequence>MTQNVPRHVSPYAHAPKIFGLKFKIASRVMLVFESILGKLMLVLSICSIIYSPSWYTVFVNFAFLFFVIFSIITYNLCLSKQSPIYSYPMLSYQLVTIFWLLIWLYAALSAVASGVMWSLESLGGPSTSRIRTSHNIKDPNYANPNETHPETARAIKYGSIISAVCVILICLKMLAFIVARRTYFQVLKMQHESIEQSVKDDTFDGTESEISNIGGTSPSYPVAYRNRPPKPKRMAILEEAQVEEYTPEPSPAPRRMIKNPVHYSDGSLSAKCNTLSRYEESAF</sequence>
<evidence type="ECO:0000256" key="1">
    <source>
        <dbReference type="SAM" id="Phobius"/>
    </source>
</evidence>
<dbReference type="STRING" id="1561998.A0A1I7U5F6"/>
<keyword evidence="1" id="KW-0812">Transmembrane</keyword>
<keyword evidence="1" id="KW-1133">Transmembrane helix</keyword>
<evidence type="ECO:0000313" key="3">
    <source>
        <dbReference type="WBParaSite" id="Csp11.Scaffold629.g15039.t1"/>
    </source>
</evidence>
<reference evidence="3" key="1">
    <citation type="submission" date="2016-11" db="UniProtKB">
        <authorList>
            <consortium name="WormBaseParasite"/>
        </authorList>
    </citation>
    <scope>IDENTIFICATION</scope>
</reference>
<feature type="transmembrane region" description="Helical" evidence="1">
    <location>
        <begin position="98"/>
        <end position="120"/>
    </location>
</feature>
<organism evidence="2 3">
    <name type="scientific">Caenorhabditis tropicalis</name>
    <dbReference type="NCBI Taxonomy" id="1561998"/>
    <lineage>
        <taxon>Eukaryota</taxon>
        <taxon>Metazoa</taxon>
        <taxon>Ecdysozoa</taxon>
        <taxon>Nematoda</taxon>
        <taxon>Chromadorea</taxon>
        <taxon>Rhabditida</taxon>
        <taxon>Rhabditina</taxon>
        <taxon>Rhabditomorpha</taxon>
        <taxon>Rhabditoidea</taxon>
        <taxon>Rhabditidae</taxon>
        <taxon>Peloderinae</taxon>
        <taxon>Caenorhabditis</taxon>
    </lineage>
</organism>
<feature type="transmembrane region" description="Helical" evidence="1">
    <location>
        <begin position="158"/>
        <end position="180"/>
    </location>
</feature>
<dbReference type="eggNOG" id="KOG3663">
    <property type="taxonomic scope" value="Eukaryota"/>
</dbReference>
<dbReference type="Proteomes" id="UP000095282">
    <property type="component" value="Unplaced"/>
</dbReference>
<feature type="transmembrane region" description="Helical" evidence="1">
    <location>
        <begin position="58"/>
        <end position="78"/>
    </location>
</feature>
<keyword evidence="2" id="KW-1185">Reference proteome</keyword>
<proteinExistence type="predicted"/>
<name>A0A1I7U5F6_9PELO</name>
<dbReference type="WBParaSite" id="Csp11.Scaffold629.g15039.t1">
    <property type="protein sequence ID" value="Csp11.Scaffold629.g15039.t1"/>
    <property type="gene ID" value="Csp11.Scaffold629.g15039"/>
</dbReference>
<protein>
    <submittedName>
        <fullName evidence="3">MARVEL domain-containing protein</fullName>
    </submittedName>
</protein>
<dbReference type="AlphaFoldDB" id="A0A1I7U5F6"/>